<name>A0A5B7H7L1_PORTR</name>
<proteinExistence type="predicted"/>
<dbReference type="AlphaFoldDB" id="A0A5B7H7L1"/>
<feature type="transmembrane region" description="Helical" evidence="1">
    <location>
        <begin position="7"/>
        <end position="28"/>
    </location>
</feature>
<organism evidence="2 3">
    <name type="scientific">Portunus trituberculatus</name>
    <name type="common">Swimming crab</name>
    <name type="synonym">Neptunus trituberculatus</name>
    <dbReference type="NCBI Taxonomy" id="210409"/>
    <lineage>
        <taxon>Eukaryota</taxon>
        <taxon>Metazoa</taxon>
        <taxon>Ecdysozoa</taxon>
        <taxon>Arthropoda</taxon>
        <taxon>Crustacea</taxon>
        <taxon>Multicrustacea</taxon>
        <taxon>Malacostraca</taxon>
        <taxon>Eumalacostraca</taxon>
        <taxon>Eucarida</taxon>
        <taxon>Decapoda</taxon>
        <taxon>Pleocyemata</taxon>
        <taxon>Brachyura</taxon>
        <taxon>Eubrachyura</taxon>
        <taxon>Portunoidea</taxon>
        <taxon>Portunidae</taxon>
        <taxon>Portuninae</taxon>
        <taxon>Portunus</taxon>
    </lineage>
</organism>
<keyword evidence="1" id="KW-0812">Transmembrane</keyword>
<gene>
    <name evidence="2" type="ORF">E2C01_059162</name>
</gene>
<dbReference type="Proteomes" id="UP000324222">
    <property type="component" value="Unassembled WGS sequence"/>
</dbReference>
<evidence type="ECO:0000256" key="1">
    <source>
        <dbReference type="SAM" id="Phobius"/>
    </source>
</evidence>
<keyword evidence="3" id="KW-1185">Reference proteome</keyword>
<evidence type="ECO:0000313" key="2">
    <source>
        <dbReference type="EMBL" id="MPC65038.1"/>
    </source>
</evidence>
<reference evidence="2 3" key="1">
    <citation type="submission" date="2019-05" db="EMBL/GenBank/DDBJ databases">
        <title>Another draft genome of Portunus trituberculatus and its Hox gene families provides insights of decapod evolution.</title>
        <authorList>
            <person name="Jeong J.-H."/>
            <person name="Song I."/>
            <person name="Kim S."/>
            <person name="Choi T."/>
            <person name="Kim D."/>
            <person name="Ryu S."/>
            <person name="Kim W."/>
        </authorList>
    </citation>
    <scope>NUCLEOTIDE SEQUENCE [LARGE SCALE GENOMIC DNA]</scope>
    <source>
        <tissue evidence="2">Muscle</tissue>
    </source>
</reference>
<keyword evidence="1" id="KW-0472">Membrane</keyword>
<comment type="caution">
    <text evidence="2">The sequence shown here is derived from an EMBL/GenBank/DDBJ whole genome shotgun (WGS) entry which is preliminary data.</text>
</comment>
<dbReference type="EMBL" id="VSRR010022843">
    <property type="protein sequence ID" value="MPC65038.1"/>
    <property type="molecule type" value="Genomic_DNA"/>
</dbReference>
<keyword evidence="1" id="KW-1133">Transmembrane helix</keyword>
<accession>A0A5B7H7L1</accession>
<protein>
    <submittedName>
        <fullName evidence="2">Uncharacterized protein</fullName>
    </submittedName>
</protein>
<sequence>MLEILDFFFFFFFFFLIPCGRFTGIYGLKAVLFLGTSYLKAHLLGYRCPE</sequence>
<evidence type="ECO:0000313" key="3">
    <source>
        <dbReference type="Proteomes" id="UP000324222"/>
    </source>
</evidence>